<evidence type="ECO:0000256" key="1">
    <source>
        <dbReference type="SAM" id="Phobius"/>
    </source>
</evidence>
<keyword evidence="3" id="KW-1185">Reference proteome</keyword>
<gene>
    <name evidence="2" type="ORF">BLW93_01585</name>
</gene>
<dbReference type="PANTHER" id="PTHR23518:SF2">
    <property type="entry name" value="MAJOR FACILITATOR SUPERFAMILY TRANSPORTER"/>
    <property type="match status" value="1"/>
</dbReference>
<evidence type="ECO:0000313" key="2">
    <source>
        <dbReference type="EMBL" id="OMH41210.1"/>
    </source>
</evidence>
<sequence>MFPRRLSHFSSLHKISYTTDIAGAIEKGTVIGTYHTVFGIFVFPASVIAGYLWQTCSIDIAFIFSAVVSFLAFLMMLGFKTTSYS</sequence>
<proteinExistence type="predicted"/>
<dbReference type="AlphaFoldDB" id="A0A1R1MNB8"/>
<dbReference type="Gene3D" id="1.20.1250.20">
    <property type="entry name" value="MFS general substrate transporter like domains"/>
    <property type="match status" value="1"/>
</dbReference>
<dbReference type="SUPFAM" id="SSF103473">
    <property type="entry name" value="MFS general substrate transporter"/>
    <property type="match status" value="1"/>
</dbReference>
<dbReference type="PANTHER" id="PTHR23518">
    <property type="entry name" value="C-METHYLTRANSFERASE"/>
    <property type="match status" value="1"/>
</dbReference>
<protein>
    <recommendedName>
        <fullName evidence="4">Major facilitator superfamily (MFS) profile domain-containing protein</fullName>
    </recommendedName>
</protein>
<comment type="caution">
    <text evidence="2">The sequence shown here is derived from an EMBL/GenBank/DDBJ whole genome shotgun (WGS) entry which is preliminary data.</text>
</comment>
<keyword evidence="1" id="KW-1133">Transmembrane helix</keyword>
<dbReference type="Proteomes" id="UP000187408">
    <property type="component" value="Unassembled WGS sequence"/>
</dbReference>
<reference evidence="2 3" key="1">
    <citation type="submission" date="2016-10" db="EMBL/GenBank/DDBJ databases">
        <title>Genome sequence of a sulfur-reducing bacterium Desulfurobacterium indicum K6013.</title>
        <authorList>
            <person name="Cao J."/>
            <person name="Shao Z."/>
            <person name="Alain K."/>
            <person name="Jebbar M."/>
        </authorList>
    </citation>
    <scope>NUCLEOTIDE SEQUENCE [LARGE SCALE GENOMIC DNA]</scope>
    <source>
        <strain evidence="2 3">K6013</strain>
    </source>
</reference>
<keyword evidence="1" id="KW-0472">Membrane</keyword>
<dbReference type="InterPro" id="IPR036259">
    <property type="entry name" value="MFS_trans_sf"/>
</dbReference>
<evidence type="ECO:0008006" key="4">
    <source>
        <dbReference type="Google" id="ProtNLM"/>
    </source>
</evidence>
<feature type="transmembrane region" description="Helical" evidence="1">
    <location>
        <begin position="34"/>
        <end position="54"/>
    </location>
</feature>
<feature type="transmembrane region" description="Helical" evidence="1">
    <location>
        <begin position="60"/>
        <end position="79"/>
    </location>
</feature>
<dbReference type="EMBL" id="MOEN01000003">
    <property type="protein sequence ID" value="OMH41210.1"/>
    <property type="molecule type" value="Genomic_DNA"/>
</dbReference>
<evidence type="ECO:0000313" key="3">
    <source>
        <dbReference type="Proteomes" id="UP000187408"/>
    </source>
</evidence>
<organism evidence="2 3">
    <name type="scientific">Desulfurobacterium indicum</name>
    <dbReference type="NCBI Taxonomy" id="1914305"/>
    <lineage>
        <taxon>Bacteria</taxon>
        <taxon>Pseudomonadati</taxon>
        <taxon>Aquificota</taxon>
        <taxon>Aquificia</taxon>
        <taxon>Desulfurobacteriales</taxon>
        <taxon>Desulfurobacteriaceae</taxon>
        <taxon>Desulfurobacterium</taxon>
    </lineage>
</organism>
<keyword evidence="1" id="KW-0812">Transmembrane</keyword>
<name>A0A1R1MNB8_9BACT</name>
<accession>A0A1R1MNB8</accession>